<reference evidence="2 3" key="1">
    <citation type="submission" date="2017-08" db="EMBL/GenBank/DDBJ databases">
        <title>Acidophilic green algal genome provides insights into adaptation to an acidic environment.</title>
        <authorList>
            <person name="Hirooka S."/>
            <person name="Hirose Y."/>
            <person name="Kanesaki Y."/>
            <person name="Higuchi S."/>
            <person name="Fujiwara T."/>
            <person name="Onuma R."/>
            <person name="Era A."/>
            <person name="Ohbayashi R."/>
            <person name="Uzuka A."/>
            <person name="Nozaki H."/>
            <person name="Yoshikawa H."/>
            <person name="Miyagishima S.Y."/>
        </authorList>
    </citation>
    <scope>NUCLEOTIDE SEQUENCE [LARGE SCALE GENOMIC DNA]</scope>
    <source>
        <strain evidence="2 3">NIES-2499</strain>
    </source>
</reference>
<evidence type="ECO:0000313" key="2">
    <source>
        <dbReference type="EMBL" id="GAX77464.1"/>
    </source>
</evidence>
<dbReference type="AlphaFoldDB" id="A0A250X302"/>
<protein>
    <submittedName>
        <fullName evidence="2">Uncharacterized protein</fullName>
    </submittedName>
</protein>
<proteinExistence type="predicted"/>
<gene>
    <name evidence="2" type="ORF">CEUSTIGMA_g4908.t1</name>
</gene>
<dbReference type="Proteomes" id="UP000232323">
    <property type="component" value="Unassembled WGS sequence"/>
</dbReference>
<feature type="compositionally biased region" description="Low complexity" evidence="1">
    <location>
        <begin position="51"/>
        <end position="61"/>
    </location>
</feature>
<feature type="region of interest" description="Disordered" evidence="1">
    <location>
        <begin position="38"/>
        <end position="61"/>
    </location>
</feature>
<evidence type="ECO:0000313" key="3">
    <source>
        <dbReference type="Proteomes" id="UP000232323"/>
    </source>
</evidence>
<sequence>MASCTSRTAFLSVSDAPNRPDAAASLNAKSQLLLQTQCGRQQEQIAPPSPSSAVQSHQSAASSTANLKAMTALAQLLATTSHRLQQQAPSTASQDGAAACPPPVMGLSSLAGALASPQGASAFRSVLSACLSARAVLPGSYSGNPGSQAQASASNQQQVQMKALAHLKLMQQQSSEDISAVSAPQQI</sequence>
<feature type="compositionally biased region" description="Polar residues" evidence="1">
    <location>
        <begin position="1"/>
        <end position="11"/>
    </location>
</feature>
<dbReference type="EMBL" id="BEGY01000025">
    <property type="protein sequence ID" value="GAX77464.1"/>
    <property type="molecule type" value="Genomic_DNA"/>
</dbReference>
<evidence type="ECO:0000256" key="1">
    <source>
        <dbReference type="SAM" id="MobiDB-lite"/>
    </source>
</evidence>
<feature type="region of interest" description="Disordered" evidence="1">
    <location>
        <begin position="1"/>
        <end position="24"/>
    </location>
</feature>
<accession>A0A250X302</accession>
<comment type="caution">
    <text evidence="2">The sequence shown here is derived from an EMBL/GenBank/DDBJ whole genome shotgun (WGS) entry which is preliminary data.</text>
</comment>
<organism evidence="2 3">
    <name type="scientific">Chlamydomonas eustigma</name>
    <dbReference type="NCBI Taxonomy" id="1157962"/>
    <lineage>
        <taxon>Eukaryota</taxon>
        <taxon>Viridiplantae</taxon>
        <taxon>Chlorophyta</taxon>
        <taxon>core chlorophytes</taxon>
        <taxon>Chlorophyceae</taxon>
        <taxon>CS clade</taxon>
        <taxon>Chlamydomonadales</taxon>
        <taxon>Chlamydomonadaceae</taxon>
        <taxon>Chlamydomonas</taxon>
    </lineage>
</organism>
<name>A0A250X302_9CHLO</name>
<keyword evidence="3" id="KW-1185">Reference proteome</keyword>